<dbReference type="InterPro" id="IPR035906">
    <property type="entry name" value="MetI-like_sf"/>
</dbReference>
<feature type="transmembrane region" description="Helical" evidence="7">
    <location>
        <begin position="76"/>
        <end position="99"/>
    </location>
</feature>
<proteinExistence type="inferred from homology"/>
<feature type="domain" description="ABC transmembrane type-1" evidence="9">
    <location>
        <begin position="131"/>
        <end position="311"/>
    </location>
</feature>
<evidence type="ECO:0000256" key="6">
    <source>
        <dbReference type="ARBA" id="ARBA00023136"/>
    </source>
</evidence>
<dbReference type="CDD" id="cd06261">
    <property type="entry name" value="TM_PBP2"/>
    <property type="match status" value="1"/>
</dbReference>
<dbReference type="FunFam" id="1.10.3720.10:FF:000003">
    <property type="entry name" value="Aliphatic sulfonate ABC transporter permease"/>
    <property type="match status" value="1"/>
</dbReference>
<reference evidence="10 11" key="1">
    <citation type="submission" date="2017-01" db="EMBL/GenBank/DDBJ databases">
        <authorList>
            <person name="Mah S.A."/>
            <person name="Swanson W.J."/>
            <person name="Moy G.W."/>
            <person name="Vacquier V.D."/>
        </authorList>
    </citation>
    <scope>NUCLEOTIDE SEQUENCE [LARGE SCALE GENOMIC DNA]</scope>
    <source>
        <strain evidence="10 11">DSM 7027</strain>
    </source>
</reference>
<evidence type="ECO:0000256" key="3">
    <source>
        <dbReference type="ARBA" id="ARBA00022475"/>
    </source>
</evidence>
<gene>
    <name evidence="10" type="ORF">SAMN05421647_101529</name>
</gene>
<feature type="transmembrane region" description="Helical" evidence="7">
    <location>
        <begin position="287"/>
        <end position="307"/>
    </location>
</feature>
<evidence type="ECO:0000256" key="2">
    <source>
        <dbReference type="ARBA" id="ARBA00022448"/>
    </source>
</evidence>
<dbReference type="Pfam" id="PF00528">
    <property type="entry name" value="BPD_transp_1"/>
    <property type="match status" value="1"/>
</dbReference>
<keyword evidence="3" id="KW-1003">Cell membrane</keyword>
<dbReference type="AlphaFoldDB" id="A0A1N6NSJ5"/>
<keyword evidence="11" id="KW-1185">Reference proteome</keyword>
<name>A0A1N6NSJ5_9GAMM</name>
<keyword evidence="6 7" id="KW-0472">Membrane</keyword>
<dbReference type="SUPFAM" id="SSF161098">
    <property type="entry name" value="MetI-like"/>
    <property type="match status" value="1"/>
</dbReference>
<dbReference type="EMBL" id="FTMN01000001">
    <property type="protein sequence ID" value="SIP95020.1"/>
    <property type="molecule type" value="Genomic_DNA"/>
</dbReference>
<evidence type="ECO:0000313" key="10">
    <source>
        <dbReference type="EMBL" id="SIP95020.1"/>
    </source>
</evidence>
<comment type="similarity">
    <text evidence="7">Belongs to the binding-protein-dependent transport system permease family.</text>
</comment>
<evidence type="ECO:0000256" key="5">
    <source>
        <dbReference type="ARBA" id="ARBA00022989"/>
    </source>
</evidence>
<dbReference type="PANTHER" id="PTHR30151">
    <property type="entry name" value="ALKANE SULFONATE ABC TRANSPORTER-RELATED, MEMBRANE SUBUNIT"/>
    <property type="match status" value="1"/>
</dbReference>
<dbReference type="PROSITE" id="PS50928">
    <property type="entry name" value="ABC_TM1"/>
    <property type="match status" value="1"/>
</dbReference>
<evidence type="ECO:0000256" key="7">
    <source>
        <dbReference type="RuleBase" id="RU363032"/>
    </source>
</evidence>
<evidence type="ECO:0000259" key="9">
    <source>
        <dbReference type="PROSITE" id="PS50928"/>
    </source>
</evidence>
<protein>
    <submittedName>
        <fullName evidence="10">Taurine transport system permease protein</fullName>
    </submittedName>
</protein>
<evidence type="ECO:0000256" key="1">
    <source>
        <dbReference type="ARBA" id="ARBA00004651"/>
    </source>
</evidence>
<feature type="transmembrane region" description="Helical" evidence="7">
    <location>
        <begin position="172"/>
        <end position="191"/>
    </location>
</feature>
<dbReference type="PANTHER" id="PTHR30151:SF25">
    <property type="entry name" value="TAURINE TRANSPORT SYSTEM PERMEASE PROTEIN TAUC"/>
    <property type="match status" value="1"/>
</dbReference>
<dbReference type="Proteomes" id="UP000186895">
    <property type="component" value="Unassembled WGS sequence"/>
</dbReference>
<dbReference type="InterPro" id="IPR000515">
    <property type="entry name" value="MetI-like"/>
</dbReference>
<keyword evidence="5 7" id="KW-1133">Transmembrane helix</keyword>
<dbReference type="STRING" id="49186.SAMN05421647_101529"/>
<keyword evidence="2 7" id="KW-0813">Transport</keyword>
<dbReference type="GO" id="GO:0010438">
    <property type="term" value="P:cellular response to sulfur starvation"/>
    <property type="evidence" value="ECO:0007669"/>
    <property type="project" value="TreeGrafter"/>
</dbReference>
<accession>A0A1N6NSJ5</accession>
<organism evidence="10 11">
    <name type="scientific">Marinobacterium stanieri</name>
    <dbReference type="NCBI Taxonomy" id="49186"/>
    <lineage>
        <taxon>Bacteria</taxon>
        <taxon>Pseudomonadati</taxon>
        <taxon>Pseudomonadota</taxon>
        <taxon>Gammaproteobacteria</taxon>
        <taxon>Oceanospirillales</taxon>
        <taxon>Oceanospirillaceae</taxon>
        <taxon>Marinobacterium</taxon>
    </lineage>
</organism>
<feature type="compositionally biased region" description="Polar residues" evidence="8">
    <location>
        <begin position="16"/>
        <end position="28"/>
    </location>
</feature>
<evidence type="ECO:0000256" key="4">
    <source>
        <dbReference type="ARBA" id="ARBA00022692"/>
    </source>
</evidence>
<comment type="subcellular location">
    <subcellularLocation>
        <location evidence="1 7">Cell membrane</location>
        <topology evidence="1 7">Multi-pass membrane protein</topology>
    </subcellularLocation>
</comment>
<feature type="transmembrane region" description="Helical" evidence="7">
    <location>
        <begin position="138"/>
        <end position="160"/>
    </location>
</feature>
<dbReference type="RefSeq" id="WP_217695079.1">
    <property type="nucleotide sequence ID" value="NZ_FTMN01000001.1"/>
</dbReference>
<evidence type="ECO:0000256" key="8">
    <source>
        <dbReference type="SAM" id="MobiDB-lite"/>
    </source>
</evidence>
<feature type="transmembrane region" description="Helical" evidence="7">
    <location>
        <begin position="197"/>
        <end position="216"/>
    </location>
</feature>
<dbReference type="GO" id="GO:0042918">
    <property type="term" value="P:alkanesulfonate transmembrane transport"/>
    <property type="evidence" value="ECO:0007669"/>
    <property type="project" value="UniProtKB-ARBA"/>
</dbReference>
<dbReference type="Gene3D" id="1.10.3720.10">
    <property type="entry name" value="MetI-like"/>
    <property type="match status" value="1"/>
</dbReference>
<dbReference type="eggNOG" id="COG0600">
    <property type="taxonomic scope" value="Bacteria"/>
</dbReference>
<feature type="transmembrane region" description="Helical" evidence="7">
    <location>
        <begin position="260"/>
        <end position="281"/>
    </location>
</feature>
<evidence type="ECO:0000313" key="11">
    <source>
        <dbReference type="Proteomes" id="UP000186895"/>
    </source>
</evidence>
<keyword evidence="4 7" id="KW-0812">Transmembrane</keyword>
<sequence length="324" mass="34761">MMANKTLDGADLMADDTTNSSARTTAESKSAEAPVTKPAVTQTQSVTLLQRLGKLFAAGPVKPGDSFGAPGQGRSLAISIVTALSLIGLWFVATSAGWVKPLFLPSPVAVVERFWEVLTEGFANATLLEHTGWSMLRVFGAFALALVTAVPIGIFMGVNRVARGLFDPIIEFYRPLPPLAYLPLVIIWLGIGETSKIVLIYMAIFAPMALSARAGVKSVAIEQIHAAYSMGASRWQVVRHIILKSALPEILTGMRIGIGFGWTTLVAAEMVAAQAGLGFMVLNAAEFLVTDVVIMGIIVIGVIAYLFDLLMRYAERKLVPWKGR</sequence>
<feature type="region of interest" description="Disordered" evidence="8">
    <location>
        <begin position="1"/>
        <end position="37"/>
    </location>
</feature>
<dbReference type="GO" id="GO:0005886">
    <property type="term" value="C:plasma membrane"/>
    <property type="evidence" value="ECO:0007669"/>
    <property type="project" value="UniProtKB-SubCell"/>
</dbReference>